<comment type="subcellular location">
    <subcellularLocation>
        <location evidence="8">Endomembrane system</location>
        <topology evidence="8">Single-pass membrane protein</topology>
    </subcellularLocation>
</comment>
<protein>
    <recommendedName>
        <fullName evidence="12">Preprotein translocase subunit Sec61beta</fullName>
    </recommendedName>
</protein>
<evidence type="ECO:0008006" key="12">
    <source>
        <dbReference type="Google" id="ProtNLM"/>
    </source>
</evidence>
<keyword evidence="7 10" id="KW-0472">Membrane</keyword>
<proteinExistence type="inferred from homology"/>
<feature type="transmembrane region" description="Helical" evidence="10">
    <location>
        <begin position="45"/>
        <end position="68"/>
    </location>
</feature>
<sequence>MSPRSNQSRRKKRRSGNAPMPMGGAGLMRFFEDSSIGIKIGPISAVLLSTVLIVLVILAHVGVFNWLFTAVGGG</sequence>
<evidence type="ECO:0000256" key="3">
    <source>
        <dbReference type="ARBA" id="ARBA00022692"/>
    </source>
</evidence>
<evidence type="ECO:0000256" key="10">
    <source>
        <dbReference type="SAM" id="Phobius"/>
    </source>
</evidence>
<keyword evidence="4" id="KW-0653">Protein transport</keyword>
<evidence type="ECO:0000256" key="8">
    <source>
        <dbReference type="ARBA" id="ARBA00037847"/>
    </source>
</evidence>
<evidence type="ECO:0000313" key="11">
    <source>
        <dbReference type="EMBL" id="KKN54140.1"/>
    </source>
</evidence>
<dbReference type="AlphaFoldDB" id="A0A0F9RC70"/>
<dbReference type="InterPro" id="IPR016482">
    <property type="entry name" value="SecG/Sec61-beta/Sbh"/>
</dbReference>
<comment type="caution">
    <text evidence="11">The sequence shown here is derived from an EMBL/GenBank/DDBJ whole genome shotgun (WGS) entry which is preliminary data.</text>
</comment>
<keyword evidence="5 10" id="KW-1133">Transmembrane helix</keyword>
<evidence type="ECO:0000256" key="4">
    <source>
        <dbReference type="ARBA" id="ARBA00022927"/>
    </source>
</evidence>
<dbReference type="GO" id="GO:0015031">
    <property type="term" value="P:protein transport"/>
    <property type="evidence" value="ECO:0007669"/>
    <property type="project" value="UniProtKB-KW"/>
</dbReference>
<evidence type="ECO:0000256" key="2">
    <source>
        <dbReference type="ARBA" id="ARBA00022448"/>
    </source>
</evidence>
<name>A0A0F9RC70_9ZZZZ</name>
<dbReference type="GO" id="GO:0012505">
    <property type="term" value="C:endomembrane system"/>
    <property type="evidence" value="ECO:0007669"/>
    <property type="project" value="UniProtKB-SubCell"/>
</dbReference>
<evidence type="ECO:0000256" key="6">
    <source>
        <dbReference type="ARBA" id="ARBA00023010"/>
    </source>
</evidence>
<evidence type="ECO:0000256" key="7">
    <source>
        <dbReference type="ARBA" id="ARBA00023136"/>
    </source>
</evidence>
<feature type="region of interest" description="Disordered" evidence="9">
    <location>
        <begin position="1"/>
        <end position="21"/>
    </location>
</feature>
<keyword evidence="2" id="KW-0813">Transport</keyword>
<keyword evidence="6" id="KW-0811">Translocation</keyword>
<evidence type="ECO:0000256" key="9">
    <source>
        <dbReference type="SAM" id="MobiDB-lite"/>
    </source>
</evidence>
<evidence type="ECO:0000256" key="5">
    <source>
        <dbReference type="ARBA" id="ARBA00022989"/>
    </source>
</evidence>
<dbReference type="Pfam" id="PF03911">
    <property type="entry name" value="Sec61_beta"/>
    <property type="match status" value="1"/>
</dbReference>
<dbReference type="EMBL" id="LAZR01000941">
    <property type="protein sequence ID" value="KKN54140.1"/>
    <property type="molecule type" value="Genomic_DNA"/>
</dbReference>
<evidence type="ECO:0000256" key="1">
    <source>
        <dbReference type="ARBA" id="ARBA00006103"/>
    </source>
</evidence>
<keyword evidence="3 10" id="KW-0812">Transmembrane</keyword>
<reference evidence="11" key="1">
    <citation type="journal article" date="2015" name="Nature">
        <title>Complex archaea that bridge the gap between prokaryotes and eukaryotes.</title>
        <authorList>
            <person name="Spang A."/>
            <person name="Saw J.H."/>
            <person name="Jorgensen S.L."/>
            <person name="Zaremba-Niedzwiedzka K."/>
            <person name="Martijn J."/>
            <person name="Lind A.E."/>
            <person name="van Eijk R."/>
            <person name="Schleper C."/>
            <person name="Guy L."/>
            <person name="Ettema T.J."/>
        </authorList>
    </citation>
    <scope>NUCLEOTIDE SEQUENCE</scope>
</reference>
<gene>
    <name evidence="11" type="ORF">LCGC14_0595410</name>
</gene>
<comment type="similarity">
    <text evidence="1">Belongs to the SEC61-beta family.</text>
</comment>
<accession>A0A0F9RC70</accession>
<organism evidence="11">
    <name type="scientific">marine sediment metagenome</name>
    <dbReference type="NCBI Taxonomy" id="412755"/>
    <lineage>
        <taxon>unclassified sequences</taxon>
        <taxon>metagenomes</taxon>
        <taxon>ecological metagenomes</taxon>
    </lineage>
</organism>